<dbReference type="SUPFAM" id="SSF103473">
    <property type="entry name" value="MFS general substrate transporter"/>
    <property type="match status" value="1"/>
</dbReference>
<comment type="similarity">
    <text evidence="2 10">Belongs to the ATG9 family.</text>
</comment>
<proteinExistence type="inferred from homology"/>
<dbReference type="PANTHER" id="PTHR13038">
    <property type="entry name" value="APG9 AUTOPHAGY 9"/>
    <property type="match status" value="1"/>
</dbReference>
<evidence type="ECO:0000256" key="8">
    <source>
        <dbReference type="ARBA" id="ARBA00023055"/>
    </source>
</evidence>
<feature type="transmembrane region" description="Helical" evidence="10">
    <location>
        <begin position="299"/>
        <end position="325"/>
    </location>
</feature>
<dbReference type="Pfam" id="PF00083">
    <property type="entry name" value="Sugar_tr"/>
    <property type="match status" value="1"/>
</dbReference>
<comment type="caution">
    <text evidence="10">Lacks conserved residue(s) required for the propagation of feature annotation.</text>
</comment>
<dbReference type="InterPro" id="IPR005828">
    <property type="entry name" value="MFS_sugar_transport-like"/>
</dbReference>
<dbReference type="GO" id="GO:0006869">
    <property type="term" value="P:lipid transport"/>
    <property type="evidence" value="ECO:0007669"/>
    <property type="project" value="UniProtKB-KW"/>
</dbReference>
<evidence type="ECO:0000256" key="1">
    <source>
        <dbReference type="ARBA" id="ARBA00004511"/>
    </source>
</evidence>
<dbReference type="GO" id="GO:0061709">
    <property type="term" value="P:reticulophagy"/>
    <property type="evidence" value="ECO:0007669"/>
    <property type="project" value="TreeGrafter"/>
</dbReference>
<dbReference type="PANTHER" id="PTHR13038:SF10">
    <property type="entry name" value="AUTOPHAGY-RELATED PROTEIN 9"/>
    <property type="match status" value="1"/>
</dbReference>
<evidence type="ECO:0000256" key="7">
    <source>
        <dbReference type="ARBA" id="ARBA00023006"/>
    </source>
</evidence>
<protein>
    <recommendedName>
        <fullName evidence="3 10">Autophagy-related protein 9</fullName>
    </recommendedName>
</protein>
<reference evidence="11 12" key="1">
    <citation type="journal article" date="2023" name="G3 (Bethesda)">
        <title>A chromosome-length genome assembly and annotation of blackberry (Rubus argutus, cv. 'Hillquist').</title>
        <authorList>
            <person name="Bruna T."/>
            <person name="Aryal R."/>
            <person name="Dudchenko O."/>
            <person name="Sargent D.J."/>
            <person name="Mead D."/>
            <person name="Buti M."/>
            <person name="Cavallini A."/>
            <person name="Hytonen T."/>
            <person name="Andres J."/>
            <person name="Pham M."/>
            <person name="Weisz D."/>
            <person name="Mascagni F."/>
            <person name="Usai G."/>
            <person name="Natali L."/>
            <person name="Bassil N."/>
            <person name="Fernandez G.E."/>
            <person name="Lomsadze A."/>
            <person name="Armour M."/>
            <person name="Olukolu B."/>
            <person name="Poorten T."/>
            <person name="Britton C."/>
            <person name="Davik J."/>
            <person name="Ashrafi H."/>
            <person name="Aiden E.L."/>
            <person name="Borodovsky M."/>
            <person name="Worthington M."/>
        </authorList>
    </citation>
    <scope>NUCLEOTIDE SEQUENCE [LARGE SCALE GENOMIC DNA]</scope>
    <source>
        <strain evidence="11">PI 553951</strain>
    </source>
</reference>
<keyword evidence="12" id="KW-1185">Reference proteome</keyword>
<dbReference type="GO" id="GO:0022857">
    <property type="term" value="F:transmembrane transporter activity"/>
    <property type="evidence" value="ECO:0007669"/>
    <property type="project" value="InterPro"/>
</dbReference>
<keyword evidence="5 10" id="KW-0812">Transmembrane</keyword>
<keyword evidence="8 10" id="KW-0445">Lipid transport</keyword>
<evidence type="ECO:0000256" key="3">
    <source>
        <dbReference type="ARBA" id="ARBA00018074"/>
    </source>
</evidence>
<evidence type="ECO:0000256" key="5">
    <source>
        <dbReference type="ARBA" id="ARBA00022692"/>
    </source>
</evidence>
<feature type="transmembrane region" description="Helical" evidence="10">
    <location>
        <begin position="20"/>
        <end position="45"/>
    </location>
</feature>
<keyword evidence="4 10" id="KW-0813">Transport</keyword>
<dbReference type="AlphaFoldDB" id="A0AAW1YAZ2"/>
<comment type="subcellular location">
    <subcellularLocation>
        <location evidence="1 10">Preautophagosomal structure membrane</location>
        <topology evidence="1 10">Multi-pass membrane protein</topology>
    </subcellularLocation>
</comment>
<keyword evidence="6 10" id="KW-1133">Transmembrane helix</keyword>
<dbReference type="GO" id="GO:0034727">
    <property type="term" value="P:piecemeal microautophagy of the nucleus"/>
    <property type="evidence" value="ECO:0007669"/>
    <property type="project" value="TreeGrafter"/>
</dbReference>
<organism evidence="11 12">
    <name type="scientific">Rubus argutus</name>
    <name type="common">Southern blackberry</name>
    <dbReference type="NCBI Taxonomy" id="59490"/>
    <lineage>
        <taxon>Eukaryota</taxon>
        <taxon>Viridiplantae</taxon>
        <taxon>Streptophyta</taxon>
        <taxon>Embryophyta</taxon>
        <taxon>Tracheophyta</taxon>
        <taxon>Spermatophyta</taxon>
        <taxon>Magnoliopsida</taxon>
        <taxon>eudicotyledons</taxon>
        <taxon>Gunneridae</taxon>
        <taxon>Pentapetalae</taxon>
        <taxon>rosids</taxon>
        <taxon>fabids</taxon>
        <taxon>Rosales</taxon>
        <taxon>Rosaceae</taxon>
        <taxon>Rosoideae</taxon>
        <taxon>Rosoideae incertae sedis</taxon>
        <taxon>Rubus</taxon>
    </lineage>
</organism>
<evidence type="ECO:0000313" key="12">
    <source>
        <dbReference type="Proteomes" id="UP001457282"/>
    </source>
</evidence>
<dbReference type="GO" id="GO:0005776">
    <property type="term" value="C:autophagosome"/>
    <property type="evidence" value="ECO:0007669"/>
    <property type="project" value="TreeGrafter"/>
</dbReference>
<dbReference type="InterPro" id="IPR036259">
    <property type="entry name" value="MFS_trans_sf"/>
</dbReference>
<evidence type="ECO:0000313" key="11">
    <source>
        <dbReference type="EMBL" id="KAK9945103.1"/>
    </source>
</evidence>
<keyword evidence="7 10" id="KW-0072">Autophagy</keyword>
<dbReference type="GO" id="GO:0034045">
    <property type="term" value="C:phagophore assembly site membrane"/>
    <property type="evidence" value="ECO:0007669"/>
    <property type="project" value="UniProtKB-SubCell"/>
</dbReference>
<name>A0AAW1YAZ2_RUBAR</name>
<evidence type="ECO:0000256" key="9">
    <source>
        <dbReference type="ARBA" id="ARBA00023136"/>
    </source>
</evidence>
<evidence type="ECO:0000256" key="6">
    <source>
        <dbReference type="ARBA" id="ARBA00022989"/>
    </source>
</evidence>
<feature type="transmembrane region" description="Helical" evidence="10">
    <location>
        <begin position="217"/>
        <end position="241"/>
    </location>
</feature>
<keyword evidence="9 10" id="KW-0472">Membrane</keyword>
<dbReference type="GO" id="GO:0000422">
    <property type="term" value="P:autophagy of mitochondrion"/>
    <property type="evidence" value="ECO:0007669"/>
    <property type="project" value="TreeGrafter"/>
</dbReference>
<dbReference type="Gene3D" id="1.20.1250.20">
    <property type="entry name" value="MFS general substrate transporter like domains"/>
    <property type="match status" value="1"/>
</dbReference>
<dbReference type="EMBL" id="JBEDUW010000002">
    <property type="protein sequence ID" value="KAK9945103.1"/>
    <property type="molecule type" value="Genomic_DNA"/>
</dbReference>
<dbReference type="GO" id="GO:0034497">
    <property type="term" value="P:protein localization to phagophore assembly site"/>
    <property type="evidence" value="ECO:0007669"/>
    <property type="project" value="TreeGrafter"/>
</dbReference>
<sequence length="593" mass="67559">MAKEQLEVLNALDTAKTQWYHFTAIIIAGMGFFTDAYDLFCISLVTKLLGRIYYHVDGAAKPGTLPPNVSAAVNGVAFCGTLSGQVFFGWLGDKMGRKKVYGMTLMLMVICSIGSGLSFSHDPKAVIATLCFFRFWLGLHVTDNEIKTMPWASILEKWVPGTGPTVKVHTDGKRERLILTKTLEWTLNWCILQSMFDRNFCVRGDFISNPTTLKKRLMVVGLAMLLLSPFLVIFMLVYLFLRHAEQFYNHPSTASSRRWSNLSRWMFREFNEVDHLFKHRINSSLVHASDYLKQFPSPIISIIAKFISFVSGGFAAILIIIAFLEESLLEGHIFGRNLFWYAAVFGTITAISRAAISDELLVLDPEGAIPFSVYWNDVLEEMASIFLTPYLLLFVVPKRVDDILEFIAEFTIEVEGVGHVCSFSAFDFQKHGNRNYGSPFNVPRIQRSSQGKMEKSFLSFQSNYPSWDPNAEGHKFLLNLRTFREQKLQGQGTRHAYSPQRMSPGSPSVRGFGGANYLSRERPYHNPRTGYQLGSLWLIDADQKNHPYLLDWYYTSAPHHTTNTRDIPEEPYEGTEQHSVDWMPPNFTQWSEI</sequence>
<evidence type="ECO:0000256" key="10">
    <source>
        <dbReference type="RuleBase" id="RU364027"/>
    </source>
</evidence>
<evidence type="ECO:0000256" key="2">
    <source>
        <dbReference type="ARBA" id="ARBA00006185"/>
    </source>
</evidence>
<evidence type="ECO:0000256" key="4">
    <source>
        <dbReference type="ARBA" id="ARBA00022448"/>
    </source>
</evidence>
<feature type="transmembrane region" description="Helical" evidence="10">
    <location>
        <begin position="337"/>
        <end position="356"/>
    </location>
</feature>
<dbReference type="Proteomes" id="UP001457282">
    <property type="component" value="Unassembled WGS sequence"/>
</dbReference>
<comment type="caution">
    <text evidence="11">The sequence shown here is derived from an EMBL/GenBank/DDBJ whole genome shotgun (WGS) entry which is preliminary data.</text>
</comment>
<dbReference type="Pfam" id="PF04109">
    <property type="entry name" value="ATG9"/>
    <property type="match status" value="2"/>
</dbReference>
<gene>
    <name evidence="11" type="ORF">M0R45_010634</name>
</gene>
<accession>A0AAW1YAZ2</accession>
<dbReference type="InterPro" id="IPR007241">
    <property type="entry name" value="Autophagy-rel_prot_9"/>
</dbReference>
<comment type="function">
    <text evidence="10">Phospholipid scramblase involved in autophagy. Cycles between the preautophagosomal structure/phagophore assembly site (PAS) and the cytoplasmic vesicle pool and supplies membrane for the growing autophagosome. Lipid scramblase activity plays a key role in preautophagosomal structure/phagophore assembly by distributing the phospholipids that arrive through ATG2 from the cytoplasmic to the luminal leaflet of the bilayer, thereby driving autophagosomal membrane expansion.</text>
</comment>